<evidence type="ECO:0000313" key="9">
    <source>
        <dbReference type="EMBL" id="KAF2251732.1"/>
    </source>
</evidence>
<feature type="transmembrane region" description="Helical" evidence="7">
    <location>
        <begin position="167"/>
        <end position="191"/>
    </location>
</feature>
<feature type="transmembrane region" description="Helical" evidence="7">
    <location>
        <begin position="53"/>
        <end position="74"/>
    </location>
</feature>
<evidence type="ECO:0000256" key="2">
    <source>
        <dbReference type="ARBA" id="ARBA00022692"/>
    </source>
</evidence>
<dbReference type="EMBL" id="ML987192">
    <property type="protein sequence ID" value="KAF2251732.1"/>
    <property type="molecule type" value="Genomic_DNA"/>
</dbReference>
<feature type="transmembrane region" description="Helical" evidence="7">
    <location>
        <begin position="20"/>
        <end position="41"/>
    </location>
</feature>
<evidence type="ECO:0000256" key="6">
    <source>
        <dbReference type="SAM" id="MobiDB-lite"/>
    </source>
</evidence>
<protein>
    <recommendedName>
        <fullName evidence="8">Rhodopsin domain-containing protein</fullName>
    </recommendedName>
</protein>
<evidence type="ECO:0000259" key="8">
    <source>
        <dbReference type="Pfam" id="PF20684"/>
    </source>
</evidence>
<keyword evidence="3 7" id="KW-1133">Transmembrane helix</keyword>
<feature type="transmembrane region" description="Helical" evidence="7">
    <location>
        <begin position="203"/>
        <end position="225"/>
    </location>
</feature>
<keyword evidence="2 7" id="KW-0812">Transmembrane</keyword>
<accession>A0A6A6IPK7</accession>
<dbReference type="RefSeq" id="XP_033686736.1">
    <property type="nucleotide sequence ID" value="XM_033831950.1"/>
</dbReference>
<dbReference type="InterPro" id="IPR049326">
    <property type="entry name" value="Rhodopsin_dom_fungi"/>
</dbReference>
<proteinExistence type="inferred from homology"/>
<evidence type="ECO:0000256" key="4">
    <source>
        <dbReference type="ARBA" id="ARBA00023136"/>
    </source>
</evidence>
<evidence type="ECO:0000256" key="1">
    <source>
        <dbReference type="ARBA" id="ARBA00004141"/>
    </source>
</evidence>
<feature type="domain" description="Rhodopsin" evidence="8">
    <location>
        <begin position="37"/>
        <end position="267"/>
    </location>
</feature>
<feature type="transmembrane region" description="Helical" evidence="7">
    <location>
        <begin position="128"/>
        <end position="147"/>
    </location>
</feature>
<feature type="transmembrane region" description="Helical" evidence="7">
    <location>
        <begin position="237"/>
        <end position="262"/>
    </location>
</feature>
<name>A0A6A6IPK7_9PLEO</name>
<evidence type="ECO:0000313" key="10">
    <source>
        <dbReference type="Proteomes" id="UP000800094"/>
    </source>
</evidence>
<dbReference type="Pfam" id="PF20684">
    <property type="entry name" value="Fung_rhodopsin"/>
    <property type="match status" value="1"/>
</dbReference>
<keyword evidence="4 7" id="KW-0472">Membrane</keyword>
<dbReference type="PANTHER" id="PTHR33048">
    <property type="entry name" value="PTH11-LIKE INTEGRAL MEMBRANE PROTEIN (AFU_ORTHOLOGUE AFUA_5G11245)"/>
    <property type="match status" value="1"/>
</dbReference>
<dbReference type="GO" id="GO:0016020">
    <property type="term" value="C:membrane"/>
    <property type="evidence" value="ECO:0007669"/>
    <property type="project" value="UniProtKB-SubCell"/>
</dbReference>
<evidence type="ECO:0000256" key="5">
    <source>
        <dbReference type="ARBA" id="ARBA00038359"/>
    </source>
</evidence>
<dbReference type="OrthoDB" id="3918601at2759"/>
<keyword evidence="10" id="KW-1185">Reference proteome</keyword>
<dbReference type="GeneID" id="54585280"/>
<feature type="compositionally biased region" description="Low complexity" evidence="6">
    <location>
        <begin position="298"/>
        <end position="309"/>
    </location>
</feature>
<dbReference type="Proteomes" id="UP000800094">
    <property type="component" value="Unassembled WGS sequence"/>
</dbReference>
<feature type="region of interest" description="Disordered" evidence="6">
    <location>
        <begin position="337"/>
        <end position="358"/>
    </location>
</feature>
<organism evidence="9 10">
    <name type="scientific">Trematosphaeria pertusa</name>
    <dbReference type="NCBI Taxonomy" id="390896"/>
    <lineage>
        <taxon>Eukaryota</taxon>
        <taxon>Fungi</taxon>
        <taxon>Dikarya</taxon>
        <taxon>Ascomycota</taxon>
        <taxon>Pezizomycotina</taxon>
        <taxon>Dothideomycetes</taxon>
        <taxon>Pleosporomycetidae</taxon>
        <taxon>Pleosporales</taxon>
        <taxon>Massarineae</taxon>
        <taxon>Trematosphaeriaceae</taxon>
        <taxon>Trematosphaeria</taxon>
    </lineage>
</organism>
<gene>
    <name evidence="9" type="ORF">BU26DRAFT_548538</name>
</gene>
<evidence type="ECO:0000256" key="7">
    <source>
        <dbReference type="SAM" id="Phobius"/>
    </source>
</evidence>
<evidence type="ECO:0000256" key="3">
    <source>
        <dbReference type="ARBA" id="ARBA00022989"/>
    </source>
</evidence>
<comment type="subcellular location">
    <subcellularLocation>
        <location evidence="1">Membrane</location>
        <topology evidence="1">Multi-pass membrane protein</topology>
    </subcellularLocation>
</comment>
<dbReference type="AlphaFoldDB" id="A0A6A6IPK7"/>
<feature type="region of interest" description="Disordered" evidence="6">
    <location>
        <begin position="286"/>
        <end position="309"/>
    </location>
</feature>
<sequence length="358" mass="38524">MDAVELPPTPDPYVSPPQVVIVVGWLLVSAFVVATGVRLGTKVSMKRLLGVDDGLIVLAMVLGIGQMVATFVQARLAKVEMPTGEDWISFQQAFYASQLLFVPTICIAKLSVLHSLHQITPVREHKAPIIAFAVIVSVILLAFEFATGFQCGTSSTILSSKCFDQTAFWEAFGALDIVTDAFIVIFPIYIVSTLQMGLKFKMVVAGVFVTRIAAIAASTSRLVYLSRSRATVLFSPYPFWIFTVCTCIESGLSIITACIPFLKPFFESLETGMLAPSHGLASTFGTTAGGSGNRSKKSQNSNNSFKLSNRGGEGLNVGISVSRRISTHSEDRAGLIKEGGEAWVHQVPSPPNSSKHEV</sequence>
<dbReference type="InterPro" id="IPR052337">
    <property type="entry name" value="SAT4-like"/>
</dbReference>
<comment type="similarity">
    <text evidence="5">Belongs to the SAT4 family.</text>
</comment>
<reference evidence="9" key="1">
    <citation type="journal article" date="2020" name="Stud. Mycol.">
        <title>101 Dothideomycetes genomes: a test case for predicting lifestyles and emergence of pathogens.</title>
        <authorList>
            <person name="Haridas S."/>
            <person name="Albert R."/>
            <person name="Binder M."/>
            <person name="Bloem J."/>
            <person name="Labutti K."/>
            <person name="Salamov A."/>
            <person name="Andreopoulos B."/>
            <person name="Baker S."/>
            <person name="Barry K."/>
            <person name="Bills G."/>
            <person name="Bluhm B."/>
            <person name="Cannon C."/>
            <person name="Castanera R."/>
            <person name="Culley D."/>
            <person name="Daum C."/>
            <person name="Ezra D."/>
            <person name="Gonzalez J."/>
            <person name="Henrissat B."/>
            <person name="Kuo A."/>
            <person name="Liang C."/>
            <person name="Lipzen A."/>
            <person name="Lutzoni F."/>
            <person name="Magnuson J."/>
            <person name="Mondo S."/>
            <person name="Nolan M."/>
            <person name="Ohm R."/>
            <person name="Pangilinan J."/>
            <person name="Park H.-J."/>
            <person name="Ramirez L."/>
            <person name="Alfaro M."/>
            <person name="Sun H."/>
            <person name="Tritt A."/>
            <person name="Yoshinaga Y."/>
            <person name="Zwiers L.-H."/>
            <person name="Turgeon B."/>
            <person name="Goodwin S."/>
            <person name="Spatafora J."/>
            <person name="Crous P."/>
            <person name="Grigoriev I."/>
        </authorList>
    </citation>
    <scope>NUCLEOTIDE SEQUENCE</scope>
    <source>
        <strain evidence="9">CBS 122368</strain>
    </source>
</reference>
<dbReference type="PANTHER" id="PTHR33048:SF47">
    <property type="entry name" value="INTEGRAL MEMBRANE PROTEIN-RELATED"/>
    <property type="match status" value="1"/>
</dbReference>
<feature type="transmembrane region" description="Helical" evidence="7">
    <location>
        <begin position="94"/>
        <end position="116"/>
    </location>
</feature>